<evidence type="ECO:0000256" key="1">
    <source>
        <dbReference type="ARBA" id="ARBA00004651"/>
    </source>
</evidence>
<organism evidence="10 11">
    <name type="scientific">Niallia taxi</name>
    <dbReference type="NCBI Taxonomy" id="2499688"/>
    <lineage>
        <taxon>Bacteria</taxon>
        <taxon>Bacillati</taxon>
        <taxon>Bacillota</taxon>
        <taxon>Bacilli</taxon>
        <taxon>Bacillales</taxon>
        <taxon>Bacillaceae</taxon>
        <taxon>Niallia</taxon>
    </lineage>
</organism>
<feature type="transmembrane region" description="Helical" evidence="9">
    <location>
        <begin position="70"/>
        <end position="91"/>
    </location>
</feature>
<dbReference type="AlphaFoldDB" id="A0A3S2UTF0"/>
<sequence>MSVNIAGMMILSYGTTFNAVPVQSNTITVALENSFGVILFISGTILVLLTSLVVFGGIKRIADISSVNALFMAFGYILLAVFVVITVITNITEISHVLSLIFKSAFGIE</sequence>
<reference evidence="10 11" key="1">
    <citation type="submission" date="2019-01" db="EMBL/GenBank/DDBJ databases">
        <title>Bacillus sp. M5HDSG1-1, whole genome shotgun sequence.</title>
        <authorList>
            <person name="Tuo L."/>
        </authorList>
    </citation>
    <scope>NUCLEOTIDE SEQUENCE [LARGE SCALE GENOMIC DNA]</scope>
    <source>
        <strain evidence="10 11">M5HDSG1-1</strain>
    </source>
</reference>
<evidence type="ECO:0000256" key="4">
    <source>
        <dbReference type="ARBA" id="ARBA00022475"/>
    </source>
</evidence>
<evidence type="ECO:0000313" key="10">
    <source>
        <dbReference type="EMBL" id="RVT56572.1"/>
    </source>
</evidence>
<evidence type="ECO:0000256" key="2">
    <source>
        <dbReference type="ARBA" id="ARBA00009261"/>
    </source>
</evidence>
<dbReference type="PANTHER" id="PTHR30330">
    <property type="entry name" value="AGSS FAMILY TRANSPORTER, SODIUM-ALANINE"/>
    <property type="match status" value="1"/>
</dbReference>
<dbReference type="PANTHER" id="PTHR30330:SF1">
    <property type="entry name" value="AMINO-ACID CARRIER PROTEIN ALST"/>
    <property type="match status" value="1"/>
</dbReference>
<evidence type="ECO:0000256" key="9">
    <source>
        <dbReference type="SAM" id="Phobius"/>
    </source>
</evidence>
<dbReference type="GO" id="GO:0005283">
    <property type="term" value="F:amino acid:sodium symporter activity"/>
    <property type="evidence" value="ECO:0007669"/>
    <property type="project" value="InterPro"/>
</dbReference>
<comment type="subcellular location">
    <subcellularLocation>
        <location evidence="1">Cell membrane</location>
        <topology evidence="1">Multi-pass membrane protein</topology>
    </subcellularLocation>
</comment>
<comment type="caution">
    <text evidence="10">The sequence shown here is derived from an EMBL/GenBank/DDBJ whole genome shotgun (WGS) entry which is preliminary data.</text>
</comment>
<evidence type="ECO:0000313" key="11">
    <source>
        <dbReference type="Proteomes" id="UP000288024"/>
    </source>
</evidence>
<dbReference type="EMBL" id="RZTZ01000025">
    <property type="protein sequence ID" value="RVT56572.1"/>
    <property type="molecule type" value="Genomic_DNA"/>
</dbReference>
<keyword evidence="5 9" id="KW-0812">Transmembrane</keyword>
<dbReference type="PRINTS" id="PR00175">
    <property type="entry name" value="NAALASMPORT"/>
</dbReference>
<proteinExistence type="inferred from homology"/>
<evidence type="ECO:0000256" key="3">
    <source>
        <dbReference type="ARBA" id="ARBA00022448"/>
    </source>
</evidence>
<dbReference type="Proteomes" id="UP000288024">
    <property type="component" value="Unassembled WGS sequence"/>
</dbReference>
<dbReference type="GO" id="GO:0005886">
    <property type="term" value="C:plasma membrane"/>
    <property type="evidence" value="ECO:0007669"/>
    <property type="project" value="UniProtKB-SubCell"/>
</dbReference>
<name>A0A3S2UTF0_9BACI</name>
<gene>
    <name evidence="10" type="ORF">EM808_27175</name>
</gene>
<dbReference type="Pfam" id="PF01235">
    <property type="entry name" value="Na_Ala_symp"/>
    <property type="match status" value="1"/>
</dbReference>
<evidence type="ECO:0000256" key="6">
    <source>
        <dbReference type="ARBA" id="ARBA00022847"/>
    </source>
</evidence>
<accession>A0A3S2UTF0</accession>
<evidence type="ECO:0000256" key="8">
    <source>
        <dbReference type="ARBA" id="ARBA00023136"/>
    </source>
</evidence>
<dbReference type="InterPro" id="IPR001463">
    <property type="entry name" value="Na/Ala_symport"/>
</dbReference>
<comment type="similarity">
    <text evidence="2">Belongs to the alanine or glycine:cation symporter (AGCS) (TC 2.A.25) family.</text>
</comment>
<feature type="transmembrane region" description="Helical" evidence="9">
    <location>
        <begin position="35"/>
        <end position="58"/>
    </location>
</feature>
<keyword evidence="11" id="KW-1185">Reference proteome</keyword>
<keyword evidence="3" id="KW-0813">Transport</keyword>
<keyword evidence="8 9" id="KW-0472">Membrane</keyword>
<protein>
    <submittedName>
        <fullName evidence="10">Uncharacterized protein</fullName>
    </submittedName>
</protein>
<evidence type="ECO:0000256" key="5">
    <source>
        <dbReference type="ARBA" id="ARBA00022692"/>
    </source>
</evidence>
<keyword evidence="7 9" id="KW-1133">Transmembrane helix</keyword>
<keyword evidence="4" id="KW-1003">Cell membrane</keyword>
<keyword evidence="6" id="KW-0769">Symport</keyword>
<evidence type="ECO:0000256" key="7">
    <source>
        <dbReference type="ARBA" id="ARBA00022989"/>
    </source>
</evidence>